<name>A0A098MBX4_9BACL</name>
<keyword evidence="2" id="KW-1185">Reference proteome</keyword>
<dbReference type="Proteomes" id="UP000029734">
    <property type="component" value="Unassembled WGS sequence"/>
</dbReference>
<sequence>MQGWTASPDKTKPVTITLADGLNQAAEPIEIGEGQAVSVINLDSALYPTLQTREGFTLLSQHTGYINRLCRFKGEWYCGNQRGLYRLTGVVWAAVYDYGNDDNNRLWDVSMFFDGSKLYFIDGSLQLHQWDGATLTALGSAPAGSAFLTTHANRFYLANRNDNLLSFSGLRDAADWTSTDKYTGTGKITVETADGELPTGLTSFSDHVILFKRYTLHELFGEDSTNFTMTAPYPVGCISDRSVVQNRTALYWLGPDGVYEYQGGSSPVRISEPIKDYIESINQANARHCCFGTDGRFLYISLVTGGSQLPNVTLKYDIQGRRWWPCSFVATSYYLDGQTLYMGTADGRILQAGGTTDAGVAINWSIDLKPWSDGAETGRAALHKLTVIAELSSGAVLNIAYAPGLAGGSFTTVRTLVNSDGATQSYRIPVVVHTPETWFRPRIWGSGQVKIHRIIREVTRRKV</sequence>
<dbReference type="EMBL" id="JQCR01000002">
    <property type="protein sequence ID" value="KGE20060.1"/>
    <property type="molecule type" value="Genomic_DNA"/>
</dbReference>
<reference evidence="1 2" key="2">
    <citation type="submission" date="2014-10" db="EMBL/GenBank/DDBJ databases">
        <title>Comparative genomics of the Paenibacillus odorifer group.</title>
        <authorList>
            <person name="Tsai Y.-C."/>
            <person name="Martin N."/>
            <person name="Korlach J."/>
            <person name="Wiedmann M."/>
        </authorList>
    </citation>
    <scope>NUCLEOTIDE SEQUENCE [LARGE SCALE GENOMIC DNA]</scope>
    <source>
        <strain evidence="1 2">DSM 18334</strain>
    </source>
</reference>
<protein>
    <submittedName>
        <fullName evidence="1">Uncharacterized protein</fullName>
    </submittedName>
</protein>
<evidence type="ECO:0000313" key="1">
    <source>
        <dbReference type="EMBL" id="KGE20060.1"/>
    </source>
</evidence>
<dbReference type="AlphaFoldDB" id="A0A098MBX4"/>
<dbReference type="STRING" id="268407.PWYN_12460"/>
<dbReference type="RefSeq" id="WP_036651906.1">
    <property type="nucleotide sequence ID" value="NZ_JQCR01000002.1"/>
</dbReference>
<reference evidence="1 2" key="1">
    <citation type="submission" date="2014-08" db="EMBL/GenBank/DDBJ databases">
        <authorList>
            <person name="den Bakker H.C."/>
        </authorList>
    </citation>
    <scope>NUCLEOTIDE SEQUENCE [LARGE SCALE GENOMIC DNA]</scope>
    <source>
        <strain evidence="1 2">DSM 18334</strain>
    </source>
</reference>
<accession>A0A098MBX4</accession>
<evidence type="ECO:0000313" key="2">
    <source>
        <dbReference type="Proteomes" id="UP000029734"/>
    </source>
</evidence>
<dbReference type="SUPFAM" id="SSF75011">
    <property type="entry name" value="3-carboxy-cis,cis-mucoante lactonizing enzyme"/>
    <property type="match status" value="1"/>
</dbReference>
<dbReference type="OrthoDB" id="2521893at2"/>
<gene>
    <name evidence="1" type="ORF">PWYN_12460</name>
</gene>
<dbReference type="eggNOG" id="ENOG5032EQG">
    <property type="taxonomic scope" value="Bacteria"/>
</dbReference>
<proteinExistence type="predicted"/>
<comment type="caution">
    <text evidence="1">The sequence shown here is derived from an EMBL/GenBank/DDBJ whole genome shotgun (WGS) entry which is preliminary data.</text>
</comment>
<organism evidence="1 2">
    <name type="scientific">Paenibacillus wynnii</name>
    <dbReference type="NCBI Taxonomy" id="268407"/>
    <lineage>
        <taxon>Bacteria</taxon>
        <taxon>Bacillati</taxon>
        <taxon>Bacillota</taxon>
        <taxon>Bacilli</taxon>
        <taxon>Bacillales</taxon>
        <taxon>Paenibacillaceae</taxon>
        <taxon>Paenibacillus</taxon>
    </lineage>
</organism>